<keyword evidence="13" id="KW-1185">Reference proteome</keyword>
<dbReference type="GO" id="GO:0005654">
    <property type="term" value="C:nucleoplasm"/>
    <property type="evidence" value="ECO:0007669"/>
    <property type="project" value="UniProtKB-ARBA"/>
</dbReference>
<dbReference type="SUPFAM" id="SSF52058">
    <property type="entry name" value="L domain-like"/>
    <property type="match status" value="1"/>
</dbReference>
<dbReference type="Gene3D" id="3.30.70.330">
    <property type="match status" value="1"/>
</dbReference>
<dbReference type="SMART" id="SM00804">
    <property type="entry name" value="TAP_C"/>
    <property type="match status" value="1"/>
</dbReference>
<dbReference type="InterPro" id="IPR002075">
    <property type="entry name" value="NTF2_dom"/>
</dbReference>
<dbReference type="InterPro" id="IPR012677">
    <property type="entry name" value="Nucleotide-bd_a/b_plait_sf"/>
</dbReference>
<keyword evidence="5" id="KW-0677">Repeat</keyword>
<dbReference type="Gene3D" id="1.10.8.10">
    <property type="entry name" value="DNA helicase RuvA subunit, C-terminal domain"/>
    <property type="match status" value="1"/>
</dbReference>
<dbReference type="FunFam" id="3.80.10.10:FF:000384">
    <property type="entry name" value="Nuclear RNA export factor 1"/>
    <property type="match status" value="1"/>
</dbReference>
<reference evidence="12" key="1">
    <citation type="submission" date="2021-03" db="EMBL/GenBank/DDBJ databases">
        <authorList>
            <person name="Bekaert M."/>
        </authorList>
    </citation>
    <scope>NUCLEOTIDE SEQUENCE</scope>
</reference>
<feature type="domain" description="NTF2" evidence="10">
    <location>
        <begin position="410"/>
        <end position="561"/>
    </location>
</feature>
<evidence type="ECO:0000256" key="9">
    <source>
        <dbReference type="SAM" id="MobiDB-lite"/>
    </source>
</evidence>
<sequence>MSQFKVTTSRDGRRVFGDHDDRWTDNGRGGHGGGQRSFGKRGGRKNYGGFNRGSGYNRGGRPDRSRGRGRGFNNGPGPRSRFDDEGDVDMGGNSGGPSTSRYTPYGNSRRGDRRNTYGRDRNTQAPNADKYKKMGLPVRGSDNQWYRVLIPFGKKAGKDGLLKLLNDNLDVPFIPVCFHFEQEKAVFYIQDRKASESLRGLSNRLTMSNGFKMIVISKPSGPPSVFTLDEEVIEKLKVCMSSRYDPATKALNLSNLYNDTTLSQDKIHLALNKQTVMSQVSDIIGENIPELETLDVSENKLLGLDNMRDLVTKAPNVVRLNMGKNLIRVIQELEKIKGWKLQELILDGNDLCDRFKDQTAYISAVRKRFPKVIKLDGHDLPPPITFDLESSSSLPPKKGSFFLSPELQELSVKFLKEYFTIYDSGDRQSLLPAYQDDALFSLSTAFNPLIEYGQPKLHDYMPESRNLLKMSRDPGKRQKVLKKGKLGIVSQLCELPKTTHDYNSFVVDVDHASSTLMSFTVLGVFKEDSRSDKPPIRSFSRHFVTVPSGTGMVIVNDMMTVTNASHEQFQKAFKSQAPTPSSSPVPNEGPSVLFPPPAGSTSFTPEQQQKIQSFCHDSGMNADYSAKCLQQYNWDYMEAGKVFSELQKQNKIPPEAFLS</sequence>
<feature type="compositionally biased region" description="Basic and acidic residues" evidence="9">
    <location>
        <begin position="8"/>
        <end position="25"/>
    </location>
</feature>
<feature type="compositionally biased region" description="Polar residues" evidence="9">
    <location>
        <begin position="576"/>
        <end position="585"/>
    </location>
</feature>
<dbReference type="Proteomes" id="UP000683360">
    <property type="component" value="Unassembled WGS sequence"/>
</dbReference>
<gene>
    <name evidence="12" type="ORF">MEDL_61731</name>
</gene>
<evidence type="ECO:0000256" key="6">
    <source>
        <dbReference type="ARBA" id="ARBA00022816"/>
    </source>
</evidence>
<dbReference type="GO" id="GO:0005737">
    <property type="term" value="C:cytoplasm"/>
    <property type="evidence" value="ECO:0007669"/>
    <property type="project" value="InterPro"/>
</dbReference>
<keyword evidence="7" id="KW-0694">RNA-binding</keyword>
<organism evidence="12 13">
    <name type="scientific">Mytilus edulis</name>
    <name type="common">Blue mussel</name>
    <dbReference type="NCBI Taxonomy" id="6550"/>
    <lineage>
        <taxon>Eukaryota</taxon>
        <taxon>Metazoa</taxon>
        <taxon>Spiralia</taxon>
        <taxon>Lophotrochozoa</taxon>
        <taxon>Mollusca</taxon>
        <taxon>Bivalvia</taxon>
        <taxon>Autobranchia</taxon>
        <taxon>Pteriomorphia</taxon>
        <taxon>Mytilida</taxon>
        <taxon>Mytiloidea</taxon>
        <taxon>Mytilidae</taxon>
        <taxon>Mytilinae</taxon>
        <taxon>Mytilus</taxon>
    </lineage>
</organism>
<dbReference type="InterPro" id="IPR030217">
    <property type="entry name" value="NXF_fam"/>
</dbReference>
<dbReference type="InterPro" id="IPR018222">
    <property type="entry name" value="Nuclear_transport_factor_2_euk"/>
</dbReference>
<proteinExistence type="inferred from homology"/>
<dbReference type="PANTHER" id="PTHR10662">
    <property type="entry name" value="NUCLEAR RNA EXPORT FACTOR"/>
    <property type="match status" value="1"/>
</dbReference>
<dbReference type="GO" id="GO:0005635">
    <property type="term" value="C:nuclear envelope"/>
    <property type="evidence" value="ECO:0007669"/>
    <property type="project" value="UniProtKB-ARBA"/>
</dbReference>
<dbReference type="OrthoDB" id="25872at2759"/>
<feature type="compositionally biased region" description="Polar residues" evidence="9">
    <location>
        <begin position="96"/>
        <end position="106"/>
    </location>
</feature>
<dbReference type="FunFam" id="1.10.8.10:FF:000018">
    <property type="entry name" value="Nuclear RNA export factor 1"/>
    <property type="match status" value="1"/>
</dbReference>
<evidence type="ECO:0000256" key="3">
    <source>
        <dbReference type="ARBA" id="ARBA00022448"/>
    </source>
</evidence>
<comment type="subcellular location">
    <subcellularLocation>
        <location evidence="1">Nucleus</location>
    </subcellularLocation>
</comment>
<evidence type="ECO:0000313" key="12">
    <source>
        <dbReference type="EMBL" id="CAG2249952.1"/>
    </source>
</evidence>
<evidence type="ECO:0000256" key="8">
    <source>
        <dbReference type="ARBA" id="ARBA00023242"/>
    </source>
</evidence>
<dbReference type="InterPro" id="IPR015245">
    <property type="entry name" value="Tap_RNA-bd"/>
</dbReference>
<dbReference type="GO" id="GO:0003723">
    <property type="term" value="F:RNA binding"/>
    <property type="evidence" value="ECO:0007669"/>
    <property type="project" value="UniProtKB-KW"/>
</dbReference>
<dbReference type="InterPro" id="IPR005637">
    <property type="entry name" value="TAP_C_dom"/>
</dbReference>
<keyword evidence="4" id="KW-0433">Leucine-rich repeat</keyword>
<keyword evidence="6" id="KW-0509">mRNA transport</keyword>
<evidence type="ECO:0000256" key="7">
    <source>
        <dbReference type="ARBA" id="ARBA00022884"/>
    </source>
</evidence>
<comment type="similarity">
    <text evidence="2">Belongs to the NXF family.</text>
</comment>
<dbReference type="Pfam" id="PF09162">
    <property type="entry name" value="Tap-RNA_bind"/>
    <property type="match status" value="1"/>
</dbReference>
<name>A0A8S3V7A2_MYTED</name>
<feature type="compositionally biased region" description="Gly residues" evidence="9">
    <location>
        <begin position="27"/>
        <end position="36"/>
    </location>
</feature>
<keyword evidence="3" id="KW-0813">Transport</keyword>
<feature type="domain" description="TAP-C" evidence="11">
    <location>
        <begin position="605"/>
        <end position="659"/>
    </location>
</feature>
<feature type="compositionally biased region" description="Polar residues" evidence="9">
    <location>
        <begin position="599"/>
        <end position="608"/>
    </location>
</feature>
<dbReference type="GO" id="GO:0016973">
    <property type="term" value="P:poly(A)+ mRNA export from nucleus"/>
    <property type="evidence" value="ECO:0007669"/>
    <property type="project" value="TreeGrafter"/>
</dbReference>
<comment type="caution">
    <text evidence="12">The sequence shown here is derived from an EMBL/GenBank/DDBJ whole genome shotgun (WGS) entry which is preliminary data.</text>
</comment>
<dbReference type="Pfam" id="PF22602">
    <property type="entry name" value="NXF_NTF2"/>
    <property type="match status" value="1"/>
</dbReference>
<protein>
    <submittedName>
        <fullName evidence="12">NXF</fullName>
    </submittedName>
</protein>
<dbReference type="SUPFAM" id="SSF54427">
    <property type="entry name" value="NTF2-like"/>
    <property type="match status" value="1"/>
</dbReference>
<dbReference type="InterPro" id="IPR032675">
    <property type="entry name" value="LRR_dom_sf"/>
</dbReference>
<evidence type="ECO:0000256" key="4">
    <source>
        <dbReference type="ARBA" id="ARBA00022614"/>
    </source>
</evidence>
<evidence type="ECO:0000259" key="11">
    <source>
        <dbReference type="PROSITE" id="PS51281"/>
    </source>
</evidence>
<feature type="compositionally biased region" description="Basic and acidic residues" evidence="9">
    <location>
        <begin position="109"/>
        <end position="122"/>
    </location>
</feature>
<dbReference type="FunFam" id="3.10.450.50:FF:000004">
    <property type="entry name" value="Nuclear RNA export factor 1"/>
    <property type="match status" value="1"/>
</dbReference>
<dbReference type="PROSITE" id="PS50177">
    <property type="entry name" value="NTF2_DOMAIN"/>
    <property type="match status" value="1"/>
</dbReference>
<dbReference type="InterPro" id="IPR035979">
    <property type="entry name" value="RBD_domain_sf"/>
</dbReference>
<dbReference type="InterPro" id="IPR032710">
    <property type="entry name" value="NTF2-like_dom_sf"/>
</dbReference>
<keyword evidence="8" id="KW-0539">Nucleus</keyword>
<dbReference type="EMBL" id="CAJPWZ010003023">
    <property type="protein sequence ID" value="CAG2249952.1"/>
    <property type="molecule type" value="Genomic_DNA"/>
</dbReference>
<dbReference type="Pfam" id="PF03943">
    <property type="entry name" value="TAP_C"/>
    <property type="match status" value="1"/>
</dbReference>
<evidence type="ECO:0000259" key="10">
    <source>
        <dbReference type="PROSITE" id="PS50177"/>
    </source>
</evidence>
<evidence type="ECO:0000313" key="13">
    <source>
        <dbReference type="Proteomes" id="UP000683360"/>
    </source>
</evidence>
<dbReference type="InterPro" id="IPR009060">
    <property type="entry name" value="UBA-like_sf"/>
</dbReference>
<dbReference type="InterPro" id="IPR057125">
    <property type="entry name" value="NXF1/2/3/5-like_LRR"/>
</dbReference>
<dbReference type="Gene3D" id="3.80.10.10">
    <property type="entry name" value="Ribonuclease Inhibitor"/>
    <property type="match status" value="1"/>
</dbReference>
<evidence type="ECO:0000256" key="5">
    <source>
        <dbReference type="ARBA" id="ARBA00022737"/>
    </source>
</evidence>
<dbReference type="SUPFAM" id="SSF54928">
    <property type="entry name" value="RNA-binding domain, RBD"/>
    <property type="match status" value="1"/>
</dbReference>
<accession>A0A8S3V7A2</accession>
<feature type="region of interest" description="Disordered" evidence="9">
    <location>
        <begin position="572"/>
        <end position="608"/>
    </location>
</feature>
<evidence type="ECO:0000256" key="2">
    <source>
        <dbReference type="ARBA" id="ARBA00009285"/>
    </source>
</evidence>
<dbReference type="AlphaFoldDB" id="A0A8S3V7A2"/>
<dbReference type="PROSITE" id="PS51281">
    <property type="entry name" value="TAP_C"/>
    <property type="match status" value="1"/>
</dbReference>
<dbReference type="SUPFAM" id="SSF46934">
    <property type="entry name" value="UBA-like"/>
    <property type="match status" value="1"/>
</dbReference>
<dbReference type="PANTHER" id="PTHR10662:SF22">
    <property type="entry name" value="NUCLEAR RNA EXPORT FACTOR 1"/>
    <property type="match status" value="1"/>
</dbReference>
<dbReference type="Gene3D" id="3.10.450.50">
    <property type="match status" value="1"/>
</dbReference>
<feature type="region of interest" description="Disordered" evidence="9">
    <location>
        <begin position="1"/>
        <end position="136"/>
    </location>
</feature>
<dbReference type="Pfam" id="PF24048">
    <property type="entry name" value="LRR_NXF1-5"/>
    <property type="match status" value="1"/>
</dbReference>
<dbReference type="CDD" id="cd14342">
    <property type="entry name" value="UBA_TAP-C"/>
    <property type="match status" value="1"/>
</dbReference>
<evidence type="ECO:0000256" key="1">
    <source>
        <dbReference type="ARBA" id="ARBA00004123"/>
    </source>
</evidence>